<dbReference type="KEGG" id="pmac:106709896"/>
<evidence type="ECO:0000313" key="4">
    <source>
        <dbReference type="EMBL" id="KPJ15856.1"/>
    </source>
</evidence>
<feature type="chain" id="PRO_5008265228" evidence="3">
    <location>
        <begin position="18"/>
        <end position="330"/>
    </location>
</feature>
<dbReference type="PANTHER" id="PTHR43157">
    <property type="entry name" value="PHOSPHATIDYLINOSITOL-GLYCAN BIOSYNTHESIS CLASS F PROTEIN-RELATED"/>
    <property type="match status" value="1"/>
</dbReference>
<evidence type="ECO:0000313" key="5">
    <source>
        <dbReference type="Proteomes" id="UP000053240"/>
    </source>
</evidence>
<keyword evidence="3" id="KW-0732">Signal</keyword>
<dbReference type="SUPFAM" id="SSF51735">
    <property type="entry name" value="NAD(P)-binding Rossmann-fold domains"/>
    <property type="match status" value="1"/>
</dbReference>
<dbReference type="OrthoDB" id="191979at2759"/>
<dbReference type="AlphaFoldDB" id="A0A194RIT7"/>
<dbReference type="InterPro" id="IPR036291">
    <property type="entry name" value="NAD(P)-bd_dom_sf"/>
</dbReference>
<dbReference type="GO" id="GO:0016491">
    <property type="term" value="F:oxidoreductase activity"/>
    <property type="evidence" value="ECO:0007669"/>
    <property type="project" value="UniProtKB-KW"/>
</dbReference>
<dbReference type="Proteomes" id="UP000053240">
    <property type="component" value="Unassembled WGS sequence"/>
</dbReference>
<dbReference type="PROSITE" id="PS00061">
    <property type="entry name" value="ADH_SHORT"/>
    <property type="match status" value="1"/>
</dbReference>
<dbReference type="InterPro" id="IPR002347">
    <property type="entry name" value="SDR_fam"/>
</dbReference>
<dbReference type="Gene3D" id="3.40.50.720">
    <property type="entry name" value="NAD(P)-binding Rossmann-like Domain"/>
    <property type="match status" value="1"/>
</dbReference>
<accession>A0A194RIT7</accession>
<keyword evidence="1" id="KW-0560">Oxidoreductase</keyword>
<dbReference type="InParanoid" id="A0A194RIT7"/>
<dbReference type="PRINTS" id="PR00081">
    <property type="entry name" value="GDHRDH"/>
</dbReference>
<organism evidence="4 5">
    <name type="scientific">Papilio machaon</name>
    <name type="common">Old World swallowtail butterfly</name>
    <dbReference type="NCBI Taxonomy" id="76193"/>
    <lineage>
        <taxon>Eukaryota</taxon>
        <taxon>Metazoa</taxon>
        <taxon>Ecdysozoa</taxon>
        <taxon>Arthropoda</taxon>
        <taxon>Hexapoda</taxon>
        <taxon>Insecta</taxon>
        <taxon>Pterygota</taxon>
        <taxon>Neoptera</taxon>
        <taxon>Endopterygota</taxon>
        <taxon>Lepidoptera</taxon>
        <taxon>Glossata</taxon>
        <taxon>Ditrysia</taxon>
        <taxon>Papilionoidea</taxon>
        <taxon>Papilionidae</taxon>
        <taxon>Papilioninae</taxon>
        <taxon>Papilio</taxon>
    </lineage>
</organism>
<keyword evidence="5" id="KW-1185">Reference proteome</keyword>
<dbReference type="InterPro" id="IPR020904">
    <property type="entry name" value="Sc_DH/Rdtase_CS"/>
</dbReference>
<evidence type="ECO:0000256" key="2">
    <source>
        <dbReference type="RuleBase" id="RU000363"/>
    </source>
</evidence>
<protein>
    <submittedName>
        <fullName evidence="4">Retinol dehydrogenase 11</fullName>
    </submittedName>
</protein>
<comment type="similarity">
    <text evidence="2">Belongs to the short-chain dehydrogenases/reductases (SDR) family.</text>
</comment>
<dbReference type="PRINTS" id="PR00080">
    <property type="entry name" value="SDRFAMILY"/>
</dbReference>
<sequence>MWPLLAVFAAALALALAVGFYQKKTNAVCSSRRRLDGRTALVTGGTAGMGLRIARDLAARGARVIIACPYPREGAAAERALRERTGSKDVVYKHLDLGSLQSVRKFAADVLESEERLDLLINNAGVGIVGDFLTKDGLNFIMQVNYFGHFLLTLLLMPLLRRSGCAADPSRVVNTTSVLRHIGRIDLDKINATGYWFKVQIYGNSKLALVVWARELSARLRGAGVPVVINSVDPGAVGTAIFDCIGSVKGMFVTLLFRSLFKTPWQGAQTALHASLDERAGEVSGEVFKNCRAVGGGGACGPETARRLWQCSAQLVRLDDNELARCLADM</sequence>
<evidence type="ECO:0000256" key="1">
    <source>
        <dbReference type="ARBA" id="ARBA00023002"/>
    </source>
</evidence>
<evidence type="ECO:0000256" key="3">
    <source>
        <dbReference type="SAM" id="SignalP"/>
    </source>
</evidence>
<dbReference type="EMBL" id="KQ460323">
    <property type="protein sequence ID" value="KPJ15856.1"/>
    <property type="molecule type" value="Genomic_DNA"/>
</dbReference>
<reference evidence="4 5" key="1">
    <citation type="journal article" date="2015" name="Nat. Commun.">
        <title>Outbred genome sequencing and CRISPR/Cas9 gene editing in butterflies.</title>
        <authorList>
            <person name="Li X."/>
            <person name="Fan D."/>
            <person name="Zhang W."/>
            <person name="Liu G."/>
            <person name="Zhang L."/>
            <person name="Zhao L."/>
            <person name="Fang X."/>
            <person name="Chen L."/>
            <person name="Dong Y."/>
            <person name="Chen Y."/>
            <person name="Ding Y."/>
            <person name="Zhao R."/>
            <person name="Feng M."/>
            <person name="Zhu Y."/>
            <person name="Feng Y."/>
            <person name="Jiang X."/>
            <person name="Zhu D."/>
            <person name="Xiang H."/>
            <person name="Feng X."/>
            <person name="Li S."/>
            <person name="Wang J."/>
            <person name="Zhang G."/>
            <person name="Kronforst M.R."/>
            <person name="Wang W."/>
        </authorList>
    </citation>
    <scope>NUCLEOTIDE SEQUENCE [LARGE SCALE GENOMIC DNA]</scope>
    <source>
        <strain evidence="4">Ya'a_city_454_Pm</strain>
        <tissue evidence="4">Whole body</tissue>
    </source>
</reference>
<gene>
    <name evidence="4" type="ORF">RR48_09902</name>
</gene>
<feature type="signal peptide" evidence="3">
    <location>
        <begin position="1"/>
        <end position="17"/>
    </location>
</feature>
<dbReference type="PANTHER" id="PTHR43157:SF31">
    <property type="entry name" value="PHOSPHATIDYLINOSITOL-GLYCAN BIOSYNTHESIS CLASS F PROTEIN"/>
    <property type="match status" value="1"/>
</dbReference>
<dbReference type="Pfam" id="PF00106">
    <property type="entry name" value="adh_short"/>
    <property type="match status" value="1"/>
</dbReference>
<proteinExistence type="inferred from homology"/>
<dbReference type="STRING" id="76193.A0A194RIT7"/>
<name>A0A194RIT7_PAPMA</name>